<feature type="region of interest" description="Disordered" evidence="1">
    <location>
        <begin position="18"/>
        <end position="110"/>
    </location>
</feature>
<accession>A0A1C7MRH2</accession>
<dbReference type="EMBL" id="LUGG01000001">
    <property type="protein sequence ID" value="OBZ79470.1"/>
    <property type="molecule type" value="Genomic_DNA"/>
</dbReference>
<feature type="compositionally biased region" description="Basic and acidic residues" evidence="1">
    <location>
        <begin position="44"/>
        <end position="60"/>
    </location>
</feature>
<evidence type="ECO:0000256" key="1">
    <source>
        <dbReference type="SAM" id="MobiDB-lite"/>
    </source>
</evidence>
<organism evidence="2 3">
    <name type="scientific">Grifola frondosa</name>
    <name type="common">Maitake</name>
    <name type="synonym">Polyporus frondosus</name>
    <dbReference type="NCBI Taxonomy" id="5627"/>
    <lineage>
        <taxon>Eukaryota</taxon>
        <taxon>Fungi</taxon>
        <taxon>Dikarya</taxon>
        <taxon>Basidiomycota</taxon>
        <taxon>Agaricomycotina</taxon>
        <taxon>Agaricomycetes</taxon>
        <taxon>Polyporales</taxon>
        <taxon>Grifolaceae</taxon>
        <taxon>Grifola</taxon>
    </lineage>
</organism>
<comment type="caution">
    <text evidence="2">The sequence shown here is derived from an EMBL/GenBank/DDBJ whole genome shotgun (WGS) entry which is preliminary data.</text>
</comment>
<feature type="compositionally biased region" description="Low complexity" evidence="1">
    <location>
        <begin position="91"/>
        <end position="108"/>
    </location>
</feature>
<dbReference type="Proteomes" id="UP000092993">
    <property type="component" value="Unassembled WGS sequence"/>
</dbReference>
<name>A0A1C7MRH2_GRIFR</name>
<sequence length="157" mass="16588">MTSSSEVLVLFSMSRQTSPIHHAPGDTLGYGRTLNPHTNLTQEGHPEVRLPSSRSRDRPLVSEATPEAPSVTLAPTVVSMDEAYREDTPHTATSSTKTGKTGSPQTGPMCRSARDIQLFIGAVMSAAPAARDPALYLLLDSPRSECAVGPRASCASA</sequence>
<reference evidence="2 3" key="1">
    <citation type="submission" date="2016-03" db="EMBL/GenBank/DDBJ databases">
        <title>Whole genome sequencing of Grifola frondosa 9006-11.</title>
        <authorList>
            <person name="Min B."/>
            <person name="Park H."/>
            <person name="Kim J.-G."/>
            <person name="Cho H."/>
            <person name="Oh Y.-L."/>
            <person name="Kong W.-S."/>
            <person name="Choi I.-G."/>
        </authorList>
    </citation>
    <scope>NUCLEOTIDE SEQUENCE [LARGE SCALE GENOMIC DNA]</scope>
    <source>
        <strain evidence="2 3">9006-11</strain>
    </source>
</reference>
<evidence type="ECO:0000313" key="3">
    <source>
        <dbReference type="Proteomes" id="UP000092993"/>
    </source>
</evidence>
<proteinExistence type="predicted"/>
<dbReference type="OrthoDB" id="6428749at2759"/>
<gene>
    <name evidence="2" type="ORF">A0H81_00079</name>
</gene>
<keyword evidence="3" id="KW-1185">Reference proteome</keyword>
<dbReference type="AlphaFoldDB" id="A0A1C7MRH2"/>
<protein>
    <submittedName>
        <fullName evidence="2">Uncharacterized protein</fullName>
    </submittedName>
</protein>
<evidence type="ECO:0000313" key="2">
    <source>
        <dbReference type="EMBL" id="OBZ79470.1"/>
    </source>
</evidence>